<dbReference type="InterPro" id="IPR017214">
    <property type="entry name" value="UCP037471"/>
</dbReference>
<evidence type="ECO:0000256" key="7">
    <source>
        <dbReference type="PIRSR" id="PIRSR037471-1"/>
    </source>
</evidence>
<evidence type="ECO:0000256" key="2">
    <source>
        <dbReference type="ARBA" id="ARBA00022448"/>
    </source>
</evidence>
<evidence type="ECO:0000256" key="1">
    <source>
        <dbReference type="ARBA" id="ARBA00004370"/>
    </source>
</evidence>
<dbReference type="GO" id="GO:0046872">
    <property type="term" value="F:metal ion binding"/>
    <property type="evidence" value="ECO:0007669"/>
    <property type="project" value="UniProtKB-KW"/>
</dbReference>
<evidence type="ECO:0000259" key="10">
    <source>
        <dbReference type="PROSITE" id="PS50939"/>
    </source>
</evidence>
<dbReference type="CDD" id="cd08760">
    <property type="entry name" value="Cyt_b561_FRRS1_like"/>
    <property type="match status" value="1"/>
</dbReference>
<keyword evidence="11" id="KW-1185">Reference proteome</keyword>
<dbReference type="SMART" id="SM00665">
    <property type="entry name" value="B561"/>
    <property type="match status" value="1"/>
</dbReference>
<evidence type="ECO:0000313" key="11">
    <source>
        <dbReference type="Proteomes" id="UP000694853"/>
    </source>
</evidence>
<gene>
    <name evidence="12" type="primary">LOC113854391</name>
</gene>
<feature type="transmembrane region" description="Helical" evidence="8">
    <location>
        <begin position="237"/>
        <end position="254"/>
    </location>
</feature>
<feature type="transmembrane region" description="Helical" evidence="8">
    <location>
        <begin position="331"/>
        <end position="354"/>
    </location>
</feature>
<reference evidence="11" key="1">
    <citation type="journal article" date="2019" name="Toxins">
        <title>Detection of Abrin-Like and Prepropulchellin-Like Toxin Genes and Transcripts Using Whole Genome Sequencing and Full-Length Transcript Sequencing of Abrus precatorius.</title>
        <authorList>
            <person name="Hovde B.T."/>
            <person name="Daligault H.E."/>
            <person name="Hanschen E.R."/>
            <person name="Kunde Y.A."/>
            <person name="Johnson M.B."/>
            <person name="Starkenburg S.R."/>
            <person name="Johnson S.L."/>
        </authorList>
    </citation>
    <scope>NUCLEOTIDE SEQUENCE [LARGE SCALE GENOMIC DNA]</scope>
</reference>
<feature type="transmembrane region" description="Helical" evidence="8">
    <location>
        <begin position="196"/>
        <end position="216"/>
    </location>
</feature>
<evidence type="ECO:0000256" key="4">
    <source>
        <dbReference type="ARBA" id="ARBA00022982"/>
    </source>
</evidence>
<keyword evidence="2" id="KW-0813">Transport</keyword>
<feature type="transmembrane region" description="Helical" evidence="8">
    <location>
        <begin position="296"/>
        <end position="316"/>
    </location>
</feature>
<proteinExistence type="predicted"/>
<sequence length="375" mass="41950">MAFIQNPLLLLLTLFTVITVPATSQPCTLYPFPNHVNYAACEDLAKANAKGSSWIAWAINPTSKGMVGSQTFVAIHKSDGTIKAYASPITSYETMLQEGNLTFPVYSVSASHTNGSIIIFASFQLPTNKTLVNHVWQEGLVSHDGTPRPHSLSGPNLQSFGTLDFVSGKVLETGGKMNTRTILRNVRKHQLYRIDLILFINSWGILMPIAVIFARFMRGFDGLGSTWFRLHRACQSLAFVVGIAGFGTGLYMGNHYGVRHAPHRCIGITLMCLAFAQVCVAVFLRPKKDHKNRIFWNIFHYMVGYATIALSIFNVLKGFDILNAHKIWKMTYVAIIIVLAIMAMISELITWIWVCKKKRNNKHAEHVDINQHQQP</sequence>
<keyword evidence="7" id="KW-0408">Iron</keyword>
<dbReference type="InterPro" id="IPR045265">
    <property type="entry name" value="AIR12_DOMON"/>
</dbReference>
<reference evidence="12" key="2">
    <citation type="submission" date="2025-08" db="UniProtKB">
        <authorList>
            <consortium name="RefSeq"/>
        </authorList>
    </citation>
    <scope>IDENTIFICATION</scope>
    <source>
        <tissue evidence="12">Young leaves</tissue>
    </source>
</reference>
<evidence type="ECO:0000256" key="3">
    <source>
        <dbReference type="ARBA" id="ARBA00022692"/>
    </source>
</evidence>
<dbReference type="Pfam" id="PF03188">
    <property type="entry name" value="Cytochrom_B561"/>
    <property type="match status" value="1"/>
</dbReference>
<keyword evidence="9" id="KW-0732">Signal</keyword>
<comment type="subcellular location">
    <subcellularLocation>
        <location evidence="1">Membrane</location>
    </subcellularLocation>
</comment>
<evidence type="ECO:0000256" key="8">
    <source>
        <dbReference type="SAM" id="Phobius"/>
    </source>
</evidence>
<dbReference type="PANTHER" id="PTHR23130">
    <property type="entry name" value="CYTOCHROME B561 AND DOMON DOMAIN-CONTAINING PROTEIN"/>
    <property type="match status" value="1"/>
</dbReference>
<dbReference type="InterPro" id="IPR006593">
    <property type="entry name" value="Cyt_b561/ferric_Rdtase_TM"/>
</dbReference>
<evidence type="ECO:0000313" key="12">
    <source>
        <dbReference type="RefSeq" id="XP_027341147.1"/>
    </source>
</evidence>
<feature type="domain" description="Cytochrome b561" evidence="10">
    <location>
        <begin position="154"/>
        <end position="355"/>
    </location>
</feature>
<feature type="signal peptide" evidence="9">
    <location>
        <begin position="1"/>
        <end position="24"/>
    </location>
</feature>
<dbReference type="GO" id="GO:0016020">
    <property type="term" value="C:membrane"/>
    <property type="evidence" value="ECO:0007669"/>
    <property type="project" value="UniProtKB-SubCell"/>
</dbReference>
<feature type="binding site" description="axial binding residue" evidence="7">
    <location>
        <position position="231"/>
    </location>
    <ligand>
        <name>heme b</name>
        <dbReference type="ChEBI" id="CHEBI:60344"/>
        <label>1</label>
    </ligand>
    <ligandPart>
        <name>Fe</name>
        <dbReference type="ChEBI" id="CHEBI:18248"/>
    </ligandPart>
</feature>
<organism evidence="11 12">
    <name type="scientific">Abrus precatorius</name>
    <name type="common">Indian licorice</name>
    <name type="synonym">Glycine abrus</name>
    <dbReference type="NCBI Taxonomy" id="3816"/>
    <lineage>
        <taxon>Eukaryota</taxon>
        <taxon>Viridiplantae</taxon>
        <taxon>Streptophyta</taxon>
        <taxon>Embryophyta</taxon>
        <taxon>Tracheophyta</taxon>
        <taxon>Spermatophyta</taxon>
        <taxon>Magnoliopsida</taxon>
        <taxon>eudicotyledons</taxon>
        <taxon>Gunneridae</taxon>
        <taxon>Pentapetalae</taxon>
        <taxon>rosids</taxon>
        <taxon>fabids</taxon>
        <taxon>Fabales</taxon>
        <taxon>Fabaceae</taxon>
        <taxon>Papilionoideae</taxon>
        <taxon>50 kb inversion clade</taxon>
        <taxon>NPAAA clade</taxon>
        <taxon>indigoferoid/millettioid clade</taxon>
        <taxon>Abreae</taxon>
        <taxon>Abrus</taxon>
    </lineage>
</organism>
<dbReference type="PIRSF" id="PIRSF037471">
    <property type="entry name" value="UCP037471"/>
    <property type="match status" value="1"/>
</dbReference>
<feature type="binding site" description="axial binding residue" evidence="7">
    <location>
        <position position="263"/>
    </location>
    <ligand>
        <name>heme b</name>
        <dbReference type="ChEBI" id="CHEBI:60344"/>
        <label>1</label>
    </ligand>
    <ligandPart>
        <name>Fe</name>
        <dbReference type="ChEBI" id="CHEBI:18248"/>
    </ligandPart>
</feature>
<dbReference type="RefSeq" id="XP_027341147.1">
    <property type="nucleotide sequence ID" value="XM_027485346.1"/>
</dbReference>
<dbReference type="GeneID" id="113854391"/>
<dbReference type="AlphaFoldDB" id="A0A8B8KBJ5"/>
<evidence type="ECO:0000256" key="6">
    <source>
        <dbReference type="ARBA" id="ARBA00023136"/>
    </source>
</evidence>
<dbReference type="Pfam" id="PF04526">
    <property type="entry name" value="DUF568"/>
    <property type="match status" value="1"/>
</dbReference>
<keyword evidence="7" id="KW-0479">Metal-binding</keyword>
<keyword evidence="5 8" id="KW-1133">Transmembrane helix</keyword>
<dbReference type="KEGG" id="aprc:113854391"/>
<dbReference type="PROSITE" id="PS50939">
    <property type="entry name" value="CYTOCHROME_B561"/>
    <property type="match status" value="1"/>
</dbReference>
<dbReference type="PANTHER" id="PTHR23130:SF212">
    <property type="entry name" value="AUXIN-RESPONSIVE FAMILY PROTEIN"/>
    <property type="match status" value="1"/>
</dbReference>
<protein>
    <submittedName>
        <fullName evidence="12">Cytochrome b561 and DOMON domain-containing protein At5g47530-like</fullName>
    </submittedName>
</protein>
<feature type="transmembrane region" description="Helical" evidence="8">
    <location>
        <begin position="266"/>
        <end position="284"/>
    </location>
</feature>
<keyword evidence="6 8" id="KW-0472">Membrane</keyword>
<dbReference type="Proteomes" id="UP000694853">
    <property type="component" value="Unplaced"/>
</dbReference>
<evidence type="ECO:0000256" key="9">
    <source>
        <dbReference type="SAM" id="SignalP"/>
    </source>
</evidence>
<name>A0A8B8KBJ5_ABRPR</name>
<keyword evidence="4" id="KW-0249">Electron transport</keyword>
<evidence type="ECO:0000256" key="5">
    <source>
        <dbReference type="ARBA" id="ARBA00022989"/>
    </source>
</evidence>
<accession>A0A8B8KBJ5</accession>
<feature type="binding site" description="axial binding residue" evidence="7">
    <location>
        <position position="300"/>
    </location>
    <ligand>
        <name>heme b</name>
        <dbReference type="ChEBI" id="CHEBI:60344"/>
        <label>1</label>
    </ligand>
    <ligandPart>
        <name>Fe</name>
        <dbReference type="ChEBI" id="CHEBI:18248"/>
    </ligandPart>
</feature>
<dbReference type="OrthoDB" id="2419613at2759"/>
<feature type="chain" id="PRO_5034294518" evidence="9">
    <location>
        <begin position="25"/>
        <end position="375"/>
    </location>
</feature>
<keyword evidence="3 8" id="KW-0812">Transmembrane</keyword>
<dbReference type="Gene3D" id="1.20.120.1770">
    <property type="match status" value="1"/>
</dbReference>